<sequence length="131" mass="15445">MNTDERDAMREVRRARLRIVEKGFLLTAEEFCRRSGISRARLSRRLKQRTIFATKIGRDYFYPALFIRRDRLGSRLARVTRAMSAMNDAWAMFFELAYPFESLGNRTLPQVMRRAVGFRAAMRYARQLAAE</sequence>
<dbReference type="EMBL" id="JAQQDB010000001">
    <property type="protein sequence ID" value="MFM0515864.1"/>
    <property type="molecule type" value="Genomic_DNA"/>
</dbReference>
<keyword evidence="2" id="KW-1185">Reference proteome</keyword>
<name>A0ABW9CE08_9BURK</name>
<reference evidence="1 2" key="1">
    <citation type="journal article" date="2024" name="Chem. Sci.">
        <title>Discovery of megapolipeptins by genome mining of a Burkholderiales bacteria collection.</title>
        <authorList>
            <person name="Paulo B.S."/>
            <person name="Recchia M.J.J."/>
            <person name="Lee S."/>
            <person name="Fergusson C.H."/>
            <person name="Romanowski S.B."/>
            <person name="Hernandez A."/>
            <person name="Krull N."/>
            <person name="Liu D.Y."/>
            <person name="Cavanagh H."/>
            <person name="Bos A."/>
            <person name="Gray C.A."/>
            <person name="Murphy B.T."/>
            <person name="Linington R.G."/>
            <person name="Eustaquio A.S."/>
        </authorList>
    </citation>
    <scope>NUCLEOTIDE SEQUENCE [LARGE SCALE GENOMIC DNA]</scope>
    <source>
        <strain evidence="1 2">RL17-374-BIF-D</strain>
    </source>
</reference>
<dbReference type="RefSeq" id="WP_250486907.1">
    <property type="nucleotide sequence ID" value="NZ_JAQQDB010000001.1"/>
</dbReference>
<evidence type="ECO:0000313" key="1">
    <source>
        <dbReference type="EMBL" id="MFM0515864.1"/>
    </source>
</evidence>
<evidence type="ECO:0000313" key="2">
    <source>
        <dbReference type="Proteomes" id="UP001629462"/>
    </source>
</evidence>
<organism evidence="1 2">
    <name type="scientific">Caballeronia jiangsuensis</name>
    <dbReference type="NCBI Taxonomy" id="1458357"/>
    <lineage>
        <taxon>Bacteria</taxon>
        <taxon>Pseudomonadati</taxon>
        <taxon>Pseudomonadota</taxon>
        <taxon>Betaproteobacteria</taxon>
        <taxon>Burkholderiales</taxon>
        <taxon>Burkholderiaceae</taxon>
        <taxon>Caballeronia</taxon>
    </lineage>
</organism>
<protein>
    <submittedName>
        <fullName evidence="1">Uncharacterized protein</fullName>
    </submittedName>
</protein>
<dbReference type="Proteomes" id="UP001629462">
    <property type="component" value="Unassembled WGS sequence"/>
</dbReference>
<accession>A0ABW9CE08</accession>
<gene>
    <name evidence="1" type="ORF">PQR08_00420</name>
</gene>
<comment type="caution">
    <text evidence="1">The sequence shown here is derived from an EMBL/GenBank/DDBJ whole genome shotgun (WGS) entry which is preliminary data.</text>
</comment>
<proteinExistence type="predicted"/>